<organism evidence="1 2">
    <name type="scientific">Nyssa sinensis</name>
    <dbReference type="NCBI Taxonomy" id="561372"/>
    <lineage>
        <taxon>Eukaryota</taxon>
        <taxon>Viridiplantae</taxon>
        <taxon>Streptophyta</taxon>
        <taxon>Embryophyta</taxon>
        <taxon>Tracheophyta</taxon>
        <taxon>Spermatophyta</taxon>
        <taxon>Magnoliopsida</taxon>
        <taxon>eudicotyledons</taxon>
        <taxon>Gunneridae</taxon>
        <taxon>Pentapetalae</taxon>
        <taxon>asterids</taxon>
        <taxon>Cornales</taxon>
        <taxon>Nyssaceae</taxon>
        <taxon>Nyssa</taxon>
    </lineage>
</organism>
<evidence type="ECO:0000313" key="1">
    <source>
        <dbReference type="EMBL" id="KAA8518384.1"/>
    </source>
</evidence>
<dbReference type="EMBL" id="CM018050">
    <property type="protein sequence ID" value="KAA8518384.1"/>
    <property type="molecule type" value="Genomic_DNA"/>
</dbReference>
<proteinExistence type="predicted"/>
<protein>
    <submittedName>
        <fullName evidence="1">Uncharacterized protein</fullName>
    </submittedName>
</protein>
<gene>
    <name evidence="1" type="ORF">F0562_015733</name>
</gene>
<dbReference type="Proteomes" id="UP000325577">
    <property type="component" value="Linkage Group LG7"/>
</dbReference>
<dbReference type="AlphaFoldDB" id="A0A5J4ZKR1"/>
<reference evidence="1 2" key="1">
    <citation type="submission" date="2019-09" db="EMBL/GenBank/DDBJ databases">
        <title>A chromosome-level genome assembly of the Chinese tupelo Nyssa sinensis.</title>
        <authorList>
            <person name="Yang X."/>
            <person name="Kang M."/>
            <person name="Yang Y."/>
            <person name="Xiong H."/>
            <person name="Wang M."/>
            <person name="Zhang Z."/>
            <person name="Wang Z."/>
            <person name="Wu H."/>
            <person name="Ma T."/>
            <person name="Liu J."/>
            <person name="Xi Z."/>
        </authorList>
    </citation>
    <scope>NUCLEOTIDE SEQUENCE [LARGE SCALE GENOMIC DNA]</scope>
    <source>
        <strain evidence="1">J267</strain>
        <tissue evidence="1">Leaf</tissue>
    </source>
</reference>
<keyword evidence="2" id="KW-1185">Reference proteome</keyword>
<name>A0A5J4ZKR1_9ASTE</name>
<evidence type="ECO:0000313" key="2">
    <source>
        <dbReference type="Proteomes" id="UP000325577"/>
    </source>
</evidence>
<sequence length="79" mass="8037">MEKKNNCCSGTSYVSTPCAAMPKKEPVVTPKKEDDVKIEIVKEGGVEDAKGSLASETTVKKEVVKVNVGCGGGGGGGPP</sequence>
<accession>A0A5J4ZKR1</accession>